<feature type="region of interest" description="Disordered" evidence="2">
    <location>
        <begin position="665"/>
        <end position="743"/>
    </location>
</feature>
<comment type="caution">
    <text evidence="3">The sequence shown here is derived from an EMBL/GenBank/DDBJ whole genome shotgun (WGS) entry which is preliminary data.</text>
</comment>
<feature type="coiled-coil region" evidence="1">
    <location>
        <begin position="375"/>
        <end position="402"/>
    </location>
</feature>
<accession>A0ABR2I5V6</accession>
<keyword evidence="1" id="KW-0175">Coiled coil</keyword>
<sequence>MLKVNDSKEDEISSIFSENSAINTEFKNMSDFKSSSIRISMLEEENCQLKKNILNLKIELNKKIEIYEDKLIKFKETNSFNRKYQQEILDLKKRLEISTKQNIDQKNHYTIENQKIRNNFENQILELQDKIESLQKKCSKYQQSTQSKDYEKSNLAEELQIQSIKLTKLLQSASNYFNVFFTNIDSFISYISNAQNEKKEFEENFKSEKKKRKSLEKKCITFNQEKLKLSEQVKYLTNQNKMLNDEIESIKTNQEIEFNKKKMNQIKAHFDVENFSQKIELENKNIQFQQHQNQLEKVTMKQIDLLEKDEEKDEEIHNLHLIIIKLKRRNQALKHNLKLKVNEINSLQIIHSNLEEKFNEFESHINQKTNSKVKIMKLKRKIIDLTSLIENLKSEIIKLKCEHKKELFKNEILIKNLQSKNQSNSNSKVYSYSSTNSNLNANSNSFSDENQINKTCLDSSYCIDETVPAEISDSLRQIIENKGLKINLKIRLITKSLATYYNDLLLQNKNSKNNNGEDDIVRSFIEKVYNLILKQFISYQNFIDNKVIRKALLERAKELVSIAESQSNINLNQDKNSIKNFNSYLNIKKNLNIKNNSNSAIKKNSKNKSNLNSFKSTNNKNKINQNMSDIFSSNSNESQQSMIIKNSQNSELNTITHIESISQSQLDSKLQQNSFNESSKDKINSIENSIKKNESENEESEASLFEEEEEEDLLKDDNSDGSNQNKNNTEEEDIISEIESLVDDLKLKIE</sequence>
<evidence type="ECO:0000256" key="1">
    <source>
        <dbReference type="SAM" id="Coils"/>
    </source>
</evidence>
<feature type="region of interest" description="Disordered" evidence="2">
    <location>
        <begin position="597"/>
        <end position="642"/>
    </location>
</feature>
<feature type="compositionally biased region" description="Low complexity" evidence="2">
    <location>
        <begin position="597"/>
        <end position="624"/>
    </location>
</feature>
<evidence type="ECO:0000313" key="4">
    <source>
        <dbReference type="Proteomes" id="UP001470230"/>
    </source>
</evidence>
<name>A0ABR2I5V6_9EUKA</name>
<feature type="compositionally biased region" description="Basic and acidic residues" evidence="2">
    <location>
        <begin position="678"/>
        <end position="695"/>
    </location>
</feature>
<feature type="compositionally biased region" description="Acidic residues" evidence="2">
    <location>
        <begin position="696"/>
        <end position="714"/>
    </location>
</feature>
<evidence type="ECO:0000256" key="2">
    <source>
        <dbReference type="SAM" id="MobiDB-lite"/>
    </source>
</evidence>
<evidence type="ECO:0000313" key="3">
    <source>
        <dbReference type="EMBL" id="KAK8857848.1"/>
    </source>
</evidence>
<reference evidence="3 4" key="1">
    <citation type="submission" date="2024-04" db="EMBL/GenBank/DDBJ databases">
        <title>Tritrichomonas musculus Genome.</title>
        <authorList>
            <person name="Alves-Ferreira E."/>
            <person name="Grigg M."/>
            <person name="Lorenzi H."/>
            <person name="Galac M."/>
        </authorList>
    </citation>
    <scope>NUCLEOTIDE SEQUENCE [LARGE SCALE GENOMIC DNA]</scope>
    <source>
        <strain evidence="3 4">EAF2021</strain>
    </source>
</reference>
<dbReference type="Proteomes" id="UP001470230">
    <property type="component" value="Unassembled WGS sequence"/>
</dbReference>
<protein>
    <submittedName>
        <fullName evidence="3">Uncharacterized protein</fullName>
    </submittedName>
</protein>
<feature type="compositionally biased region" description="Polar residues" evidence="2">
    <location>
        <begin position="665"/>
        <end position="677"/>
    </location>
</feature>
<feature type="compositionally biased region" description="Acidic residues" evidence="2">
    <location>
        <begin position="730"/>
        <end position="742"/>
    </location>
</feature>
<feature type="compositionally biased region" description="Polar residues" evidence="2">
    <location>
        <begin position="625"/>
        <end position="642"/>
    </location>
</feature>
<keyword evidence="4" id="KW-1185">Reference proteome</keyword>
<dbReference type="EMBL" id="JAPFFF010000019">
    <property type="protein sequence ID" value="KAK8857848.1"/>
    <property type="molecule type" value="Genomic_DNA"/>
</dbReference>
<feature type="coiled-coil region" evidence="1">
    <location>
        <begin position="50"/>
        <end position="144"/>
    </location>
</feature>
<gene>
    <name evidence="3" type="ORF">M9Y10_012943</name>
</gene>
<feature type="coiled-coil region" evidence="1">
    <location>
        <begin position="184"/>
        <end position="253"/>
    </location>
</feature>
<proteinExistence type="predicted"/>
<feature type="coiled-coil region" evidence="1">
    <location>
        <begin position="281"/>
        <end position="343"/>
    </location>
</feature>
<organism evidence="3 4">
    <name type="scientific">Tritrichomonas musculus</name>
    <dbReference type="NCBI Taxonomy" id="1915356"/>
    <lineage>
        <taxon>Eukaryota</taxon>
        <taxon>Metamonada</taxon>
        <taxon>Parabasalia</taxon>
        <taxon>Tritrichomonadida</taxon>
        <taxon>Tritrichomonadidae</taxon>
        <taxon>Tritrichomonas</taxon>
    </lineage>
</organism>